<keyword evidence="3" id="KW-1185">Reference proteome</keyword>
<dbReference type="RefSeq" id="WP_119659558.1">
    <property type="nucleotide sequence ID" value="NZ_QUAL01000076.1"/>
</dbReference>
<dbReference type="EMBL" id="QUAL01000076">
    <property type="protein sequence ID" value="RIQ29147.1"/>
    <property type="molecule type" value="Genomic_DNA"/>
</dbReference>
<organism evidence="2 3">
    <name type="scientific">Jiangella rhizosphaerae</name>
    <dbReference type="NCBI Taxonomy" id="2293569"/>
    <lineage>
        <taxon>Bacteria</taxon>
        <taxon>Bacillati</taxon>
        <taxon>Actinomycetota</taxon>
        <taxon>Actinomycetes</taxon>
        <taxon>Jiangellales</taxon>
        <taxon>Jiangellaceae</taxon>
        <taxon>Jiangella</taxon>
    </lineage>
</organism>
<name>A0A418KSY0_9ACTN</name>
<evidence type="ECO:0000256" key="1">
    <source>
        <dbReference type="SAM" id="MobiDB-lite"/>
    </source>
</evidence>
<accession>A0A418KSY0</accession>
<feature type="region of interest" description="Disordered" evidence="1">
    <location>
        <begin position="86"/>
        <end position="107"/>
    </location>
</feature>
<dbReference type="OrthoDB" id="5198338at2"/>
<dbReference type="AlphaFoldDB" id="A0A418KSY0"/>
<reference evidence="2 3" key="1">
    <citation type="submission" date="2018-09" db="EMBL/GenBank/DDBJ databases">
        <title>Isolation, diversity and antifungal activity of actinobacteria from wheat.</title>
        <authorList>
            <person name="Han C."/>
        </authorList>
    </citation>
    <scope>NUCLEOTIDE SEQUENCE [LARGE SCALE GENOMIC DNA]</scope>
    <source>
        <strain evidence="2 3">NEAU-YY265</strain>
    </source>
</reference>
<evidence type="ECO:0000313" key="3">
    <source>
        <dbReference type="Proteomes" id="UP000284057"/>
    </source>
</evidence>
<evidence type="ECO:0000313" key="2">
    <source>
        <dbReference type="EMBL" id="RIQ29147.1"/>
    </source>
</evidence>
<comment type="caution">
    <text evidence="2">The sequence shown here is derived from an EMBL/GenBank/DDBJ whole genome shotgun (WGS) entry which is preliminary data.</text>
</comment>
<protein>
    <submittedName>
        <fullName evidence="2">Uncharacterized protein</fullName>
    </submittedName>
</protein>
<feature type="compositionally biased region" description="Basic and acidic residues" evidence="1">
    <location>
        <begin position="97"/>
        <end position="107"/>
    </location>
</feature>
<feature type="compositionally biased region" description="Polar residues" evidence="1">
    <location>
        <begin position="86"/>
        <end position="96"/>
    </location>
</feature>
<sequence length="107" mass="11574">MNTDGDHCVLRWCQEAGIHQTHRQYVASINAGGRRANMIGVNLIQDDRPDATFLVEITSTRAPLTSLALVPGAAADMAQAIATTAESALNHQAQHMQTKDEPHLTSQ</sequence>
<dbReference type="Proteomes" id="UP000284057">
    <property type="component" value="Unassembled WGS sequence"/>
</dbReference>
<proteinExistence type="predicted"/>
<gene>
    <name evidence="2" type="ORF">DY240_08775</name>
</gene>